<dbReference type="PANTHER" id="PTHR46925">
    <property type="entry name" value="G-PROTEIN COUPLED RECEPTOR TKR-1-RELATED"/>
    <property type="match status" value="1"/>
</dbReference>
<evidence type="ECO:0000256" key="10">
    <source>
        <dbReference type="SAM" id="Phobius"/>
    </source>
</evidence>
<evidence type="ECO:0000256" key="7">
    <source>
        <dbReference type="ARBA" id="ARBA00023136"/>
    </source>
</evidence>
<comment type="similarity">
    <text evidence="2">Belongs to the G-protein coupled receptor 1 family.</text>
</comment>
<evidence type="ECO:0000256" key="5">
    <source>
        <dbReference type="ARBA" id="ARBA00022989"/>
    </source>
</evidence>
<organism evidence="12 13">
    <name type="scientific">Hypothenemus hampei</name>
    <name type="common">Coffee berry borer</name>
    <dbReference type="NCBI Taxonomy" id="57062"/>
    <lineage>
        <taxon>Eukaryota</taxon>
        <taxon>Metazoa</taxon>
        <taxon>Ecdysozoa</taxon>
        <taxon>Arthropoda</taxon>
        <taxon>Hexapoda</taxon>
        <taxon>Insecta</taxon>
        <taxon>Pterygota</taxon>
        <taxon>Neoptera</taxon>
        <taxon>Endopterygota</taxon>
        <taxon>Coleoptera</taxon>
        <taxon>Polyphaga</taxon>
        <taxon>Cucujiformia</taxon>
        <taxon>Curculionidae</taxon>
        <taxon>Scolytinae</taxon>
        <taxon>Hypothenemus</taxon>
    </lineage>
</organism>
<dbReference type="AlphaFoldDB" id="A0ABD1E3Y2"/>
<feature type="domain" description="G-protein coupled receptors family 1 profile" evidence="11">
    <location>
        <begin position="63"/>
        <end position="144"/>
    </location>
</feature>
<evidence type="ECO:0000256" key="6">
    <source>
        <dbReference type="ARBA" id="ARBA00023040"/>
    </source>
</evidence>
<dbReference type="InterPro" id="IPR001681">
    <property type="entry name" value="Neurokn_rcpt"/>
</dbReference>
<keyword evidence="13" id="KW-1185">Reference proteome</keyword>
<evidence type="ECO:0000256" key="2">
    <source>
        <dbReference type="ARBA" id="ARBA00010663"/>
    </source>
</evidence>
<proteinExistence type="inferred from homology"/>
<keyword evidence="8" id="KW-0675">Receptor</keyword>
<comment type="caution">
    <text evidence="12">The sequence shown here is derived from an EMBL/GenBank/DDBJ whole genome shotgun (WGS) entry which is preliminary data.</text>
</comment>
<evidence type="ECO:0000313" key="13">
    <source>
        <dbReference type="Proteomes" id="UP001566132"/>
    </source>
</evidence>
<dbReference type="PROSITE" id="PS50262">
    <property type="entry name" value="G_PROTEIN_RECEP_F1_2"/>
    <property type="match status" value="1"/>
</dbReference>
<protein>
    <recommendedName>
        <fullName evidence="11">G-protein coupled receptors family 1 profile domain-containing protein</fullName>
    </recommendedName>
</protein>
<dbReference type="PRINTS" id="PR01012">
    <property type="entry name" value="NRPEPTIDEYR"/>
</dbReference>
<dbReference type="InterPro" id="IPR000276">
    <property type="entry name" value="GPCR_Rhodpsn"/>
</dbReference>
<dbReference type="PRINTS" id="PR00237">
    <property type="entry name" value="GPCRRHODOPSN"/>
</dbReference>
<keyword evidence="3" id="KW-1003">Cell membrane</keyword>
<evidence type="ECO:0000256" key="4">
    <source>
        <dbReference type="ARBA" id="ARBA00022692"/>
    </source>
</evidence>
<evidence type="ECO:0000256" key="1">
    <source>
        <dbReference type="ARBA" id="ARBA00004651"/>
    </source>
</evidence>
<evidence type="ECO:0000256" key="9">
    <source>
        <dbReference type="ARBA" id="ARBA00023224"/>
    </source>
</evidence>
<keyword evidence="4 10" id="KW-0812">Transmembrane</keyword>
<dbReference type="GO" id="GO:0004930">
    <property type="term" value="F:G protein-coupled receptor activity"/>
    <property type="evidence" value="ECO:0007669"/>
    <property type="project" value="UniProtKB-KW"/>
</dbReference>
<evidence type="ECO:0000256" key="3">
    <source>
        <dbReference type="ARBA" id="ARBA00022475"/>
    </source>
</evidence>
<dbReference type="Proteomes" id="UP001566132">
    <property type="component" value="Unassembled WGS sequence"/>
</dbReference>
<accession>A0ABD1E3Y2</accession>
<gene>
    <name evidence="12" type="ORF">ABEB36_014300</name>
</gene>
<dbReference type="Gene3D" id="1.20.1070.10">
    <property type="entry name" value="Rhodopsin 7-helix transmembrane proteins"/>
    <property type="match status" value="1"/>
</dbReference>
<dbReference type="InterPro" id="IPR000611">
    <property type="entry name" value="NPY_rcpt"/>
</dbReference>
<dbReference type="GO" id="GO:0005886">
    <property type="term" value="C:plasma membrane"/>
    <property type="evidence" value="ECO:0007669"/>
    <property type="project" value="UniProtKB-SubCell"/>
</dbReference>
<dbReference type="SUPFAM" id="SSF81321">
    <property type="entry name" value="Family A G protein-coupled receptor-like"/>
    <property type="match status" value="1"/>
</dbReference>
<feature type="transmembrane region" description="Helical" evidence="10">
    <location>
        <begin position="84"/>
        <end position="109"/>
    </location>
</feature>
<dbReference type="EMBL" id="JBDJPC010000012">
    <property type="protein sequence ID" value="KAL1489398.1"/>
    <property type="molecule type" value="Genomic_DNA"/>
</dbReference>
<feature type="transmembrane region" description="Helical" evidence="10">
    <location>
        <begin position="121"/>
        <end position="140"/>
    </location>
</feature>
<sequence length="260" mass="30449">MFSYSTKFRLLNLAGYEINIVNMPSSTPCIWRIKYRNQFILPIWRQVLWSILYAGMVIVATGGNLIVIYIVLAHKRMRTVTNYFLLNLSVADTMVSTLNVTFNFVYMLNSHWPFGELYCKISQFTSVLSICASVFSLMSISIDRIPFCFMCLTFRRLHETSLIYDYIIFCYVLYGRRLRSSFDDNKKSKVSSSKSADRFTLVGILCNMQNPFQYAQMLTVDWQSMYKPHFSRLLFLHYLYFVSTLAEKLPYASFGFSMNK</sequence>
<keyword evidence="7 10" id="KW-0472">Membrane</keyword>
<feature type="transmembrane region" description="Helical" evidence="10">
    <location>
        <begin position="51"/>
        <end position="72"/>
    </location>
</feature>
<keyword evidence="9" id="KW-0807">Transducer</keyword>
<evidence type="ECO:0000313" key="12">
    <source>
        <dbReference type="EMBL" id="KAL1489398.1"/>
    </source>
</evidence>
<evidence type="ECO:0000256" key="8">
    <source>
        <dbReference type="ARBA" id="ARBA00023170"/>
    </source>
</evidence>
<keyword evidence="5 10" id="KW-1133">Transmembrane helix</keyword>
<comment type="subcellular location">
    <subcellularLocation>
        <location evidence="1">Cell membrane</location>
        <topology evidence="1">Multi-pass membrane protein</topology>
    </subcellularLocation>
</comment>
<dbReference type="PANTHER" id="PTHR46925:SF2">
    <property type="entry name" value="G-PROTEIN COUPLED RECEPTOR TKR-1-RELATED"/>
    <property type="match status" value="1"/>
</dbReference>
<dbReference type="Pfam" id="PF00001">
    <property type="entry name" value="7tm_1"/>
    <property type="match status" value="1"/>
</dbReference>
<dbReference type="InterPro" id="IPR017452">
    <property type="entry name" value="GPCR_Rhodpsn_7TM"/>
</dbReference>
<reference evidence="12 13" key="1">
    <citation type="submission" date="2024-05" db="EMBL/GenBank/DDBJ databases">
        <title>Genetic variation in Jamaican populations of the coffee berry borer (Hypothenemus hampei).</title>
        <authorList>
            <person name="Errbii M."/>
            <person name="Myrie A."/>
        </authorList>
    </citation>
    <scope>NUCLEOTIDE SEQUENCE [LARGE SCALE GENOMIC DNA]</scope>
    <source>
        <strain evidence="12">JA-Hopewell-2020-01-JO</strain>
        <tissue evidence="12">Whole body</tissue>
    </source>
</reference>
<keyword evidence="6" id="KW-0297">G-protein coupled receptor</keyword>
<evidence type="ECO:0000259" key="11">
    <source>
        <dbReference type="PROSITE" id="PS50262"/>
    </source>
</evidence>
<name>A0ABD1E3Y2_HYPHA</name>